<organism evidence="1">
    <name type="scientific">viral metagenome</name>
    <dbReference type="NCBI Taxonomy" id="1070528"/>
    <lineage>
        <taxon>unclassified sequences</taxon>
        <taxon>metagenomes</taxon>
        <taxon>organismal metagenomes</taxon>
    </lineage>
</organism>
<dbReference type="GO" id="GO:0032259">
    <property type="term" value="P:methylation"/>
    <property type="evidence" value="ECO:0007669"/>
    <property type="project" value="UniProtKB-KW"/>
</dbReference>
<evidence type="ECO:0000313" key="3">
    <source>
        <dbReference type="EMBL" id="QJH94725.1"/>
    </source>
</evidence>
<gene>
    <name evidence="2" type="ORF">MM415A00279_0024</name>
    <name evidence="1" type="ORF">MM415B01091_0003</name>
    <name evidence="3" type="ORF">TM448B00295_0001</name>
</gene>
<proteinExistence type="predicted"/>
<reference evidence="1" key="1">
    <citation type="submission" date="2020-03" db="EMBL/GenBank/DDBJ databases">
        <title>The deep terrestrial virosphere.</title>
        <authorList>
            <person name="Holmfeldt K."/>
            <person name="Nilsson E."/>
            <person name="Simone D."/>
            <person name="Lopez-Fernandez M."/>
            <person name="Wu X."/>
            <person name="de Brujin I."/>
            <person name="Lundin D."/>
            <person name="Andersson A."/>
            <person name="Bertilsson S."/>
            <person name="Dopson M."/>
        </authorList>
    </citation>
    <scope>NUCLEOTIDE SEQUENCE</scope>
    <source>
        <strain evidence="2">MM415A00279</strain>
        <strain evidence="1">MM415B01091</strain>
        <strain evidence="3">TM448B00295</strain>
    </source>
</reference>
<evidence type="ECO:0000313" key="1">
    <source>
        <dbReference type="EMBL" id="QJA60551.1"/>
    </source>
</evidence>
<dbReference type="GO" id="GO:0008168">
    <property type="term" value="F:methyltransferase activity"/>
    <property type="evidence" value="ECO:0007669"/>
    <property type="project" value="UniProtKB-KW"/>
</dbReference>
<protein>
    <submittedName>
        <fullName evidence="1">Putative methyltransferase</fullName>
    </submittedName>
</protein>
<keyword evidence="1" id="KW-0489">Methyltransferase</keyword>
<evidence type="ECO:0000313" key="2">
    <source>
        <dbReference type="EMBL" id="QJA83466.1"/>
    </source>
</evidence>
<sequence length="329" mass="36718">MINVGMVVPNKDDATSFYRAWGAFSEMRKRLRVDVNLVELPIVSWGTVIDMDVVFVQRPFNEDHIKIIQMVKSACVPVWVDWDDALWLIGKDNPCHHIYDGCGKTIKEIAANVAIVTVSTQRLADELPIDAVVVRNELPKRFRDVFSEPRRKKVKDPVRIVWRGGSTHQGDWMTHLPAVIDSCKGKNVEFIMLGDAPFFVIEGLLGAGIKVGSVANAYIEQFLTTVVCNDIILGDIMFVPLRDTVFNRCKSNIAQLEGTAGGMICVCPEWEEWDGPFTYAKSTDVYSALSDAITAVSCDSVSSFVKPLQEKYCRAVADEQRWGILGGLE</sequence>
<dbReference type="EMBL" id="MT141413">
    <property type="protein sequence ID" value="QJA60551.1"/>
    <property type="molecule type" value="Genomic_DNA"/>
</dbReference>
<keyword evidence="1" id="KW-0808">Transferase</keyword>
<dbReference type="EMBL" id="MT144605">
    <property type="protein sequence ID" value="QJH94725.1"/>
    <property type="molecule type" value="Genomic_DNA"/>
</dbReference>
<accession>A0A6M3ITP8</accession>
<dbReference type="EMBL" id="MT142511">
    <property type="protein sequence ID" value="QJA83466.1"/>
    <property type="molecule type" value="Genomic_DNA"/>
</dbReference>
<name>A0A6M3ITP8_9ZZZZ</name>
<dbReference type="AlphaFoldDB" id="A0A6M3ITP8"/>